<dbReference type="AlphaFoldDB" id="A0A1Y2HPY3"/>
<dbReference type="Proteomes" id="UP000193411">
    <property type="component" value="Unassembled WGS sequence"/>
</dbReference>
<sequence>MGRGRMYRCRARLSRRPCLALVRRHNAVDMRAVDSFEPSRDPPLHVSLSFRLLGVDANLVSAAHLVQLTRASTPGSSLPAIEIIK</sequence>
<reference evidence="1 2" key="1">
    <citation type="submission" date="2016-07" db="EMBL/GenBank/DDBJ databases">
        <title>Pervasive Adenine N6-methylation of Active Genes in Fungi.</title>
        <authorList>
            <consortium name="DOE Joint Genome Institute"/>
            <person name="Mondo S.J."/>
            <person name="Dannebaum R.O."/>
            <person name="Kuo R.C."/>
            <person name="Labutti K."/>
            <person name="Haridas S."/>
            <person name="Kuo A."/>
            <person name="Salamov A."/>
            <person name="Ahrendt S.R."/>
            <person name="Lipzen A."/>
            <person name="Sullivan W."/>
            <person name="Andreopoulos W.B."/>
            <person name="Clum A."/>
            <person name="Lindquist E."/>
            <person name="Daum C."/>
            <person name="Ramamoorthy G.K."/>
            <person name="Gryganskyi A."/>
            <person name="Culley D."/>
            <person name="Magnuson J.K."/>
            <person name="James T.Y."/>
            <person name="O'Malley M.A."/>
            <person name="Stajich J.E."/>
            <person name="Spatafora J.W."/>
            <person name="Visel A."/>
            <person name="Grigoriev I.V."/>
        </authorList>
    </citation>
    <scope>NUCLEOTIDE SEQUENCE [LARGE SCALE GENOMIC DNA]</scope>
    <source>
        <strain evidence="1 2">PL171</strain>
    </source>
</reference>
<organism evidence="1 2">
    <name type="scientific">Catenaria anguillulae PL171</name>
    <dbReference type="NCBI Taxonomy" id="765915"/>
    <lineage>
        <taxon>Eukaryota</taxon>
        <taxon>Fungi</taxon>
        <taxon>Fungi incertae sedis</taxon>
        <taxon>Blastocladiomycota</taxon>
        <taxon>Blastocladiomycetes</taxon>
        <taxon>Blastocladiales</taxon>
        <taxon>Catenariaceae</taxon>
        <taxon>Catenaria</taxon>
    </lineage>
</organism>
<name>A0A1Y2HPY3_9FUNG</name>
<dbReference type="EMBL" id="MCFL01000020">
    <property type="protein sequence ID" value="ORZ35861.1"/>
    <property type="molecule type" value="Genomic_DNA"/>
</dbReference>
<proteinExistence type="predicted"/>
<evidence type="ECO:0000313" key="2">
    <source>
        <dbReference type="Proteomes" id="UP000193411"/>
    </source>
</evidence>
<evidence type="ECO:0000313" key="1">
    <source>
        <dbReference type="EMBL" id="ORZ35861.1"/>
    </source>
</evidence>
<keyword evidence="2" id="KW-1185">Reference proteome</keyword>
<accession>A0A1Y2HPY3</accession>
<protein>
    <submittedName>
        <fullName evidence="1">Uncharacterized protein</fullName>
    </submittedName>
</protein>
<comment type="caution">
    <text evidence="1">The sequence shown here is derived from an EMBL/GenBank/DDBJ whole genome shotgun (WGS) entry which is preliminary data.</text>
</comment>
<gene>
    <name evidence="1" type="ORF">BCR44DRAFT_197654</name>
</gene>